<dbReference type="Proteomes" id="UP000316925">
    <property type="component" value="Unassembled WGS sequence"/>
</dbReference>
<dbReference type="InterPro" id="IPR021457">
    <property type="entry name" value="DUF3108"/>
</dbReference>
<evidence type="ECO:0000313" key="2">
    <source>
        <dbReference type="Proteomes" id="UP000316925"/>
    </source>
</evidence>
<gene>
    <name evidence="1" type="ORF">E3J33_04000</name>
</gene>
<dbReference type="Pfam" id="PF11306">
    <property type="entry name" value="DUF3108"/>
    <property type="match status" value="1"/>
</dbReference>
<dbReference type="EMBL" id="SOIJ01000226">
    <property type="protein sequence ID" value="TET92313.1"/>
    <property type="molecule type" value="Genomic_DNA"/>
</dbReference>
<dbReference type="AlphaFoldDB" id="A0A523YL51"/>
<name>A0A523YL51_UNCAE</name>
<organism evidence="1 2">
    <name type="scientific">Aerophobetes bacterium</name>
    <dbReference type="NCBI Taxonomy" id="2030807"/>
    <lineage>
        <taxon>Bacteria</taxon>
        <taxon>Candidatus Aerophobota</taxon>
    </lineage>
</organism>
<protein>
    <submittedName>
        <fullName evidence="1">DUF3108 domain-containing protein</fullName>
    </submittedName>
</protein>
<comment type="caution">
    <text evidence="1">The sequence shown here is derived from an EMBL/GenBank/DDBJ whole genome shotgun (WGS) entry which is preliminary data.</text>
</comment>
<reference evidence="1 2" key="1">
    <citation type="submission" date="2019-03" db="EMBL/GenBank/DDBJ databases">
        <title>Metabolic potential of uncultured bacteria and archaea associated with petroleum seepage in deep-sea sediments.</title>
        <authorList>
            <person name="Dong X."/>
            <person name="Hubert C."/>
        </authorList>
    </citation>
    <scope>NUCLEOTIDE SEQUENCE [LARGE SCALE GENOMIC DNA]</scope>
    <source>
        <strain evidence="1">E29_bin28</strain>
    </source>
</reference>
<proteinExistence type="predicted"/>
<accession>A0A523YL51</accession>
<sequence length="245" mass="27976">MKGRSLARIGLIFYFFLLLVTPGRGEKTQPFEPGEKLTYRVKLFGLPAGEQTLEIKDTVKINGCLTYYLFSRVRTTNPISLFWHFDRQIESFVDVKTLYPLRVTIHSEEGSRIKDREVELDQTKGVALIKDWKGEFKREFSPPAMDTVSLIYWLRAQDLRVGKSFLLSLIEGRNLRKVEIKVLKKEKVTTYSGNYSAFLCSEVASDKTQVKLWISDDGRHLPVKFQAPTSIGTLTASLTNVESAD</sequence>
<evidence type="ECO:0000313" key="1">
    <source>
        <dbReference type="EMBL" id="TET92313.1"/>
    </source>
</evidence>